<accession>A0A562UG99</accession>
<keyword evidence="3" id="KW-1185">Reference proteome</keyword>
<comment type="caution">
    <text evidence="2">The sequence shown here is derived from an EMBL/GenBank/DDBJ whole genome shotgun (WGS) entry which is preliminary data.</text>
</comment>
<evidence type="ECO:0000313" key="3">
    <source>
        <dbReference type="Proteomes" id="UP000317010"/>
    </source>
</evidence>
<dbReference type="InterPro" id="IPR010496">
    <property type="entry name" value="AL/BT2_dom"/>
</dbReference>
<evidence type="ECO:0000259" key="1">
    <source>
        <dbReference type="Pfam" id="PF06439"/>
    </source>
</evidence>
<evidence type="ECO:0000313" key="2">
    <source>
        <dbReference type="EMBL" id="TWJ04860.1"/>
    </source>
</evidence>
<feature type="domain" description="3-keto-alpha-glucoside-1,2-lyase/3-keto-2-hydroxy-glucal hydratase" evidence="1">
    <location>
        <begin position="247"/>
        <end position="455"/>
    </location>
</feature>
<gene>
    <name evidence="2" type="ORF">JN11_00583</name>
</gene>
<protein>
    <submittedName>
        <fullName evidence="2">Uncharacterized protein DUF1080</fullName>
    </submittedName>
</protein>
<dbReference type="GO" id="GO:0016787">
    <property type="term" value="F:hydrolase activity"/>
    <property type="evidence" value="ECO:0007669"/>
    <property type="project" value="InterPro"/>
</dbReference>
<proteinExistence type="predicted"/>
<dbReference type="RefSeq" id="WP_144909418.1">
    <property type="nucleotide sequence ID" value="NZ_VLLI01000001.1"/>
</dbReference>
<dbReference type="Pfam" id="PF06439">
    <property type="entry name" value="3keto-disac_hyd"/>
    <property type="match status" value="2"/>
</dbReference>
<sequence length="457" mass="51002">MKKINLNFVIILVLIIFIATQKSKAQSSHELFDGKTLKGWKRLAGTADYTVENGAIVGTSVLNSGNTFLVTEREYGDFILELDVKIESPLSNSGIQVRSHFDPTGNNGKGKVYGRQFEIDPSDRKWSGGIYDEGRRDWIYPVDLNAKAKDAFKVGTYNHIRMECIGNEMRTWINGTAVADVVDTVDQKGFIGLQVHAVNNIKGAGKKVYFKNLSLQTKNLVPKPFPKDIYVVNYTTNSLSPGEVANGWKLLYDGHTANGWRGVTLTSFPAKGWLYADGTMHVLPSEGKEESGGGDIVTDSLYGAFDLSFEFKITPGANSGVKYFVTLSEVTKGSAIGLEYQVLDDKLHPDAKLGRNGDRTLASLYDLIPAKKQERFVHPIGAWNTGRIVVYPDNHVEHYLNGVKVLEYERGSKEFRDLVAISKYVIWKNFGEAKEGHLLLQDHGNEAWFRNIKVRRL</sequence>
<name>A0A562UG99_9SPHI</name>
<dbReference type="AlphaFoldDB" id="A0A562UG99"/>
<dbReference type="OrthoDB" id="9806233at2"/>
<dbReference type="EMBL" id="VLLI01000001">
    <property type="protein sequence ID" value="TWJ04860.1"/>
    <property type="molecule type" value="Genomic_DNA"/>
</dbReference>
<organism evidence="2 3">
    <name type="scientific">Mucilaginibacter frigoritolerans</name>
    <dbReference type="NCBI Taxonomy" id="652788"/>
    <lineage>
        <taxon>Bacteria</taxon>
        <taxon>Pseudomonadati</taxon>
        <taxon>Bacteroidota</taxon>
        <taxon>Sphingobacteriia</taxon>
        <taxon>Sphingobacteriales</taxon>
        <taxon>Sphingobacteriaceae</taxon>
        <taxon>Mucilaginibacter</taxon>
    </lineage>
</organism>
<reference evidence="2 3" key="1">
    <citation type="submission" date="2019-07" db="EMBL/GenBank/DDBJ databases">
        <title>Genomic Encyclopedia of Archaeal and Bacterial Type Strains, Phase II (KMG-II): from individual species to whole genera.</title>
        <authorList>
            <person name="Goeker M."/>
        </authorList>
    </citation>
    <scope>NUCLEOTIDE SEQUENCE [LARGE SCALE GENOMIC DNA]</scope>
    <source>
        <strain evidence="2 3">ATCC BAA-1854</strain>
    </source>
</reference>
<dbReference type="Proteomes" id="UP000317010">
    <property type="component" value="Unassembled WGS sequence"/>
</dbReference>
<dbReference type="Gene3D" id="2.60.120.560">
    <property type="entry name" value="Exo-inulinase, domain 1"/>
    <property type="match status" value="2"/>
</dbReference>
<feature type="domain" description="3-keto-alpha-glucoside-1,2-lyase/3-keto-2-hydroxy-glucal hydratase" evidence="1">
    <location>
        <begin position="30"/>
        <end position="215"/>
    </location>
</feature>